<gene>
    <name evidence="3" type="ORF">CCAM_LOCUS33456</name>
</gene>
<dbReference type="EMBL" id="OOIL02004480">
    <property type="protein sequence ID" value="VFQ91680.1"/>
    <property type="molecule type" value="Genomic_DNA"/>
</dbReference>
<dbReference type="InterPro" id="IPR039206">
    <property type="entry name" value="MORF/ORRM1/DAG-like"/>
</dbReference>
<dbReference type="Proteomes" id="UP000595140">
    <property type="component" value="Unassembled WGS sequence"/>
</dbReference>
<dbReference type="OrthoDB" id="1913091at2759"/>
<evidence type="ECO:0000313" key="3">
    <source>
        <dbReference type="EMBL" id="VFQ91680.1"/>
    </source>
</evidence>
<protein>
    <recommendedName>
        <fullName evidence="2">MORF/ORRM1/DAG-like MORF domain-containing protein</fullName>
    </recommendedName>
</protein>
<organism evidence="3 4">
    <name type="scientific">Cuscuta campestris</name>
    <dbReference type="NCBI Taxonomy" id="132261"/>
    <lineage>
        <taxon>Eukaryota</taxon>
        <taxon>Viridiplantae</taxon>
        <taxon>Streptophyta</taxon>
        <taxon>Embryophyta</taxon>
        <taxon>Tracheophyta</taxon>
        <taxon>Spermatophyta</taxon>
        <taxon>Magnoliopsida</taxon>
        <taxon>eudicotyledons</taxon>
        <taxon>Gunneridae</taxon>
        <taxon>Pentapetalae</taxon>
        <taxon>asterids</taxon>
        <taxon>lamiids</taxon>
        <taxon>Solanales</taxon>
        <taxon>Convolvulaceae</taxon>
        <taxon>Cuscuteae</taxon>
        <taxon>Cuscuta</taxon>
        <taxon>Cuscuta subgen. Grammica</taxon>
        <taxon>Cuscuta sect. Cleistogrammica</taxon>
    </lineage>
</organism>
<evidence type="ECO:0000256" key="1">
    <source>
        <dbReference type="ARBA" id="ARBA00022946"/>
    </source>
</evidence>
<dbReference type="GO" id="GO:0016554">
    <property type="term" value="P:cytidine to uridine editing"/>
    <property type="evidence" value="ECO:0007669"/>
    <property type="project" value="InterPro"/>
</dbReference>
<dbReference type="Gene3D" id="3.30.70.80">
    <property type="entry name" value="Peptidase S8 propeptide/proteinase inhibitor I9"/>
    <property type="match status" value="1"/>
</dbReference>
<dbReference type="GO" id="GO:0080156">
    <property type="term" value="P:mitochondrial mRNA modification"/>
    <property type="evidence" value="ECO:0007669"/>
    <property type="project" value="TreeGrafter"/>
</dbReference>
<reference evidence="3 4" key="1">
    <citation type="submission" date="2018-04" db="EMBL/GenBank/DDBJ databases">
        <authorList>
            <person name="Vogel A."/>
        </authorList>
    </citation>
    <scope>NUCLEOTIDE SEQUENCE [LARGE SCALE GENOMIC DNA]</scope>
</reference>
<evidence type="ECO:0000259" key="2">
    <source>
        <dbReference type="Pfam" id="PF21864"/>
    </source>
</evidence>
<accession>A0A484MS66</accession>
<dbReference type="Pfam" id="PF21864">
    <property type="entry name" value="MORF_dom"/>
    <property type="match status" value="1"/>
</dbReference>
<name>A0A484MS66_9ASTE</name>
<feature type="domain" description="MORF/ORRM1/DAG-like MORF" evidence="2">
    <location>
        <begin position="92"/>
        <end position="183"/>
    </location>
</feature>
<dbReference type="PANTHER" id="PTHR31346">
    <property type="entry name" value="MULTIPLE ORGANELLAR RNA EDITING FACTOR 2, CHLOROPLASTIC-RELATED-RELATED"/>
    <property type="match status" value="1"/>
</dbReference>
<dbReference type="InterPro" id="IPR054059">
    <property type="entry name" value="MORF/ORRM1/DAG-like_MORF"/>
</dbReference>
<keyword evidence="4" id="KW-1185">Reference proteome</keyword>
<evidence type="ECO:0000313" key="4">
    <source>
        <dbReference type="Proteomes" id="UP000595140"/>
    </source>
</evidence>
<dbReference type="AlphaFoldDB" id="A0A484MS66"/>
<dbReference type="InterPro" id="IPR037045">
    <property type="entry name" value="S8pro/Inhibitor_I9_sf"/>
</dbReference>
<sequence>MATGIVTRSGITTAISAVFTRSHSSLVPSPSSLFLRHRPLVAISAGVRRHYPAVSGSVAGVETRQISSFINNPSPNRSNRTSYQTRLDGCDYEHWLVVMENPAGPPSRDEIIDSYIKTLAQVVGSEEEARMRIYSVSTRHYYAFGALVSEELAEDLCDLEGVKLVLPDSYMDIRNKDYGGEPFINGQAVPYDPKYHEVFVRNQEAARLRRERLEAPNQISGVCEKRGTETLNQ</sequence>
<proteinExistence type="predicted"/>
<dbReference type="GO" id="GO:0005739">
    <property type="term" value="C:mitochondrion"/>
    <property type="evidence" value="ECO:0007669"/>
    <property type="project" value="TreeGrafter"/>
</dbReference>
<keyword evidence="1" id="KW-0809">Transit peptide</keyword>
<dbReference type="PANTHER" id="PTHR31346:SF4">
    <property type="entry name" value="MULTIPLE ORGANELLAR RNA EDITING FACTOR 8, CHLOROPLASTIC_MITOCHONDRIAL"/>
    <property type="match status" value="1"/>
</dbReference>